<gene>
    <name evidence="10" type="ORF">B7R54_06905</name>
</gene>
<dbReference type="Gene3D" id="1.10.3720.10">
    <property type="entry name" value="MetI-like"/>
    <property type="match status" value="1"/>
</dbReference>
<keyword evidence="3" id="KW-1003">Cell membrane</keyword>
<dbReference type="EMBL" id="NBWZ01000001">
    <property type="protein sequence ID" value="RFA08980.1"/>
    <property type="molecule type" value="Genomic_DNA"/>
</dbReference>
<evidence type="ECO:0000256" key="5">
    <source>
        <dbReference type="ARBA" id="ARBA00022989"/>
    </source>
</evidence>
<accession>A0A3E0VHX4</accession>
<dbReference type="PANTHER" id="PTHR30151">
    <property type="entry name" value="ALKANE SULFONATE ABC TRANSPORTER-RELATED, MEMBRANE SUBUNIT"/>
    <property type="match status" value="1"/>
</dbReference>
<comment type="subcellular location">
    <subcellularLocation>
        <location evidence="1 7">Cell membrane</location>
        <topology evidence="1 7">Multi-pass membrane protein</topology>
    </subcellularLocation>
</comment>
<dbReference type="GO" id="GO:0005886">
    <property type="term" value="C:plasma membrane"/>
    <property type="evidence" value="ECO:0007669"/>
    <property type="project" value="UniProtKB-SubCell"/>
</dbReference>
<dbReference type="PANTHER" id="PTHR30151:SF0">
    <property type="entry name" value="ABC TRANSPORTER PERMEASE PROTEIN MJ0413-RELATED"/>
    <property type="match status" value="1"/>
</dbReference>
<feature type="transmembrane region" description="Helical" evidence="7">
    <location>
        <begin position="129"/>
        <end position="151"/>
    </location>
</feature>
<name>A0A3E0VHX4_9MICO</name>
<feature type="transmembrane region" description="Helical" evidence="7">
    <location>
        <begin position="157"/>
        <end position="176"/>
    </location>
</feature>
<keyword evidence="4 7" id="KW-0812">Transmembrane</keyword>
<comment type="similarity">
    <text evidence="7">Belongs to the binding-protein-dependent transport system permease family.</text>
</comment>
<keyword evidence="6 7" id="KW-0472">Membrane</keyword>
<evidence type="ECO:0000256" key="3">
    <source>
        <dbReference type="ARBA" id="ARBA00022475"/>
    </source>
</evidence>
<evidence type="ECO:0000313" key="11">
    <source>
        <dbReference type="Proteomes" id="UP000256486"/>
    </source>
</evidence>
<evidence type="ECO:0000313" key="10">
    <source>
        <dbReference type="EMBL" id="RFA08980.1"/>
    </source>
</evidence>
<keyword evidence="11" id="KW-1185">Reference proteome</keyword>
<dbReference type="InterPro" id="IPR000515">
    <property type="entry name" value="MetI-like"/>
</dbReference>
<comment type="caution">
    <text evidence="10">The sequence shown here is derived from an EMBL/GenBank/DDBJ whole genome shotgun (WGS) entry which is preliminary data.</text>
</comment>
<sequence>MTQTTMPKIAPERAAGPSIGETTDLMVTGRRTRSTGARVRNVLLAVWLPIALLVIWWFASASSTSPFFPPLSSIVAEFWAQWIVGDAAMQLTSSLRNLAFGYLGGALIGVVFGTLLWRFPPVRHVSNPLIYFLYVLPAPALLPAMIALFGIGELRQIALISFGAIWPTLLNTLDGMRSIDQVKFDTARAMKLSPLRQLFSLVLPAAAPQMAAGLRASLQTSIILMVVTEMVAAKQGIGYFILQAQTVFAITTMWTGILVLAILGTVLNYLFVGVERLVLRWYYRSRALSNS</sequence>
<protein>
    <recommendedName>
        <fullName evidence="9">ABC transmembrane type-1 domain-containing protein</fullName>
    </recommendedName>
</protein>
<feature type="region of interest" description="Disordered" evidence="8">
    <location>
        <begin position="1"/>
        <end position="20"/>
    </location>
</feature>
<dbReference type="Pfam" id="PF00528">
    <property type="entry name" value="BPD_transp_1"/>
    <property type="match status" value="1"/>
</dbReference>
<dbReference type="GO" id="GO:0055085">
    <property type="term" value="P:transmembrane transport"/>
    <property type="evidence" value="ECO:0007669"/>
    <property type="project" value="InterPro"/>
</dbReference>
<keyword evidence="2 7" id="KW-0813">Transport</keyword>
<dbReference type="AlphaFoldDB" id="A0A3E0VHX4"/>
<feature type="transmembrane region" description="Helical" evidence="7">
    <location>
        <begin position="39"/>
        <end position="59"/>
    </location>
</feature>
<dbReference type="SUPFAM" id="SSF161098">
    <property type="entry name" value="MetI-like"/>
    <property type="match status" value="1"/>
</dbReference>
<evidence type="ECO:0000256" key="2">
    <source>
        <dbReference type="ARBA" id="ARBA00022448"/>
    </source>
</evidence>
<organism evidence="10 11">
    <name type="scientific">Subtercola boreus</name>
    <dbReference type="NCBI Taxonomy" id="120213"/>
    <lineage>
        <taxon>Bacteria</taxon>
        <taxon>Bacillati</taxon>
        <taxon>Actinomycetota</taxon>
        <taxon>Actinomycetes</taxon>
        <taxon>Micrococcales</taxon>
        <taxon>Microbacteriaceae</taxon>
        <taxon>Subtercola</taxon>
    </lineage>
</organism>
<evidence type="ECO:0000256" key="6">
    <source>
        <dbReference type="ARBA" id="ARBA00023136"/>
    </source>
</evidence>
<feature type="domain" description="ABC transmembrane type-1" evidence="9">
    <location>
        <begin position="91"/>
        <end position="271"/>
    </location>
</feature>
<evidence type="ECO:0000256" key="8">
    <source>
        <dbReference type="SAM" id="MobiDB-lite"/>
    </source>
</evidence>
<evidence type="ECO:0000256" key="4">
    <source>
        <dbReference type="ARBA" id="ARBA00022692"/>
    </source>
</evidence>
<feature type="transmembrane region" description="Helical" evidence="7">
    <location>
        <begin position="254"/>
        <end position="272"/>
    </location>
</feature>
<dbReference type="OrthoDB" id="3173654at2"/>
<dbReference type="RefSeq" id="WP_116414375.1">
    <property type="nucleotide sequence ID" value="NZ_NBWZ01000001.1"/>
</dbReference>
<dbReference type="InterPro" id="IPR035906">
    <property type="entry name" value="MetI-like_sf"/>
</dbReference>
<evidence type="ECO:0000256" key="1">
    <source>
        <dbReference type="ARBA" id="ARBA00004651"/>
    </source>
</evidence>
<proteinExistence type="inferred from homology"/>
<keyword evidence="5 7" id="KW-1133">Transmembrane helix</keyword>
<reference evidence="10 11" key="1">
    <citation type="submission" date="2017-04" db="EMBL/GenBank/DDBJ databases">
        <title>Comparative genome analysis of Subtercola boreus.</title>
        <authorList>
            <person name="Cho Y.-J."/>
            <person name="Cho A."/>
            <person name="Kim O.-S."/>
            <person name="Lee J.-I."/>
        </authorList>
    </citation>
    <scope>NUCLEOTIDE SEQUENCE [LARGE SCALE GENOMIC DNA]</scope>
    <source>
        <strain evidence="10 11">K300</strain>
    </source>
</reference>
<feature type="transmembrane region" description="Helical" evidence="7">
    <location>
        <begin position="222"/>
        <end position="242"/>
    </location>
</feature>
<feature type="transmembrane region" description="Helical" evidence="7">
    <location>
        <begin position="99"/>
        <end position="117"/>
    </location>
</feature>
<dbReference type="CDD" id="cd06261">
    <property type="entry name" value="TM_PBP2"/>
    <property type="match status" value="1"/>
</dbReference>
<evidence type="ECO:0000256" key="7">
    <source>
        <dbReference type="RuleBase" id="RU363032"/>
    </source>
</evidence>
<dbReference type="PROSITE" id="PS50928">
    <property type="entry name" value="ABC_TM1"/>
    <property type="match status" value="1"/>
</dbReference>
<evidence type="ECO:0000259" key="9">
    <source>
        <dbReference type="PROSITE" id="PS50928"/>
    </source>
</evidence>
<dbReference type="Proteomes" id="UP000256486">
    <property type="component" value="Unassembled WGS sequence"/>
</dbReference>